<organism evidence="2 3">
    <name type="scientific">Nocardioides aromaticivorans</name>
    <dbReference type="NCBI Taxonomy" id="200618"/>
    <lineage>
        <taxon>Bacteria</taxon>
        <taxon>Bacillati</taxon>
        <taxon>Actinomycetota</taxon>
        <taxon>Actinomycetes</taxon>
        <taxon>Propionibacteriales</taxon>
        <taxon>Nocardioidaceae</taxon>
        <taxon>Nocardioides</taxon>
    </lineage>
</organism>
<dbReference type="InterPro" id="IPR002711">
    <property type="entry name" value="HNH"/>
</dbReference>
<accession>A0ABX7PEZ5</accession>
<dbReference type="GO" id="GO:0004519">
    <property type="term" value="F:endonuclease activity"/>
    <property type="evidence" value="ECO:0007669"/>
    <property type="project" value="UniProtKB-KW"/>
</dbReference>
<evidence type="ECO:0000313" key="2">
    <source>
        <dbReference type="EMBL" id="QSR24360.1"/>
    </source>
</evidence>
<dbReference type="Proteomes" id="UP000662818">
    <property type="component" value="Chromosome"/>
</dbReference>
<keyword evidence="2" id="KW-0378">Hydrolase</keyword>
<keyword evidence="3" id="KW-1185">Reference proteome</keyword>
<dbReference type="CDD" id="cd00085">
    <property type="entry name" value="HNHc"/>
    <property type="match status" value="1"/>
</dbReference>
<name>A0ABX7PEZ5_9ACTN</name>
<keyword evidence="2" id="KW-0540">Nuclease</keyword>
<keyword evidence="2" id="KW-0255">Endonuclease</keyword>
<dbReference type="Gene3D" id="1.10.30.50">
    <property type="match status" value="1"/>
</dbReference>
<gene>
    <name evidence="2" type="ORF">CFH99_01815</name>
</gene>
<dbReference type="Pfam" id="PF01844">
    <property type="entry name" value="HNH"/>
    <property type="match status" value="1"/>
</dbReference>
<dbReference type="SMART" id="SM00507">
    <property type="entry name" value="HNHc"/>
    <property type="match status" value="1"/>
</dbReference>
<proteinExistence type="predicted"/>
<protein>
    <submittedName>
        <fullName evidence="2">HNH endonuclease</fullName>
    </submittedName>
</protein>
<reference evidence="2 3" key="1">
    <citation type="submission" date="2017-06" db="EMBL/GenBank/DDBJ databases">
        <title>Complete Genome Sequence of the Soil Carbazole-Degrading Bacterium Nocardioides aromaticivorans IC177.</title>
        <authorList>
            <person name="Vejarano F."/>
            <person name="Suzuki-Minakuchi C."/>
            <person name="Ohtsubo Y."/>
            <person name="Tsuda M."/>
            <person name="Okada K."/>
            <person name="Nojiri H."/>
        </authorList>
    </citation>
    <scope>NUCLEOTIDE SEQUENCE [LARGE SCALE GENOMIC DNA]</scope>
    <source>
        <strain evidence="2 3">IC177</strain>
    </source>
</reference>
<feature type="domain" description="HNH nuclease" evidence="1">
    <location>
        <begin position="347"/>
        <end position="398"/>
    </location>
</feature>
<evidence type="ECO:0000313" key="3">
    <source>
        <dbReference type="Proteomes" id="UP000662818"/>
    </source>
</evidence>
<evidence type="ECO:0000259" key="1">
    <source>
        <dbReference type="SMART" id="SM00507"/>
    </source>
</evidence>
<dbReference type="InterPro" id="IPR003615">
    <property type="entry name" value="HNH_nuc"/>
</dbReference>
<sequence>MCEYHTGMAAQLTAEEVRSFVDRITAGVCPDDPAAQVDVVAALETLKCAASAVQAEVSVVYDARRRADEAAAGVGAACRGRGVASEVALARRESPHRGQVLLGLAKVLHAEMPHTLARLRDGSLSEFRAMLLARETACLPVELRMFADEETCADPTALDGVGTRELVGRIRRLVAELDPAAVARRARKAASDRNVTVRPAPDTMTYLTALVPVAQGVAAYAALRKAAEAARAAGDPRSLGQLMSDLMVARVTGAADTGSPEAAPAVPVTVDVVISDESLAGGHAPAEVSADGVPAEVVPAEVARNLLAQAIDQPADSEVINWFRCLYRNRLGRLVAMSTRSRFHTKAMGEFLALRGAGICATPFCDAPIRHNDHITPVADGGETTADDGQGLCQACNHAKQAPGWRQHQVGHPVDRHQVETITPTGHRYTATAPAPPGWREPRYVQAGPGRYQLIA</sequence>
<dbReference type="EMBL" id="CP022295">
    <property type="protein sequence ID" value="QSR24360.1"/>
    <property type="molecule type" value="Genomic_DNA"/>
</dbReference>